<dbReference type="KEGG" id="hbh:E4T21_13900"/>
<evidence type="ECO:0000256" key="3">
    <source>
        <dbReference type="ARBA" id="ARBA00012438"/>
    </source>
</evidence>
<sequence>MFSFPLRFRVSAIAAVLFFVAALVAGGLTLDRQQDLMHRALDTLSWNLYQFDRSVHDLRIKALETTPENVGPLVLAYDITYGRSQLMHQGQTRRFMTELYRDTSWSAKVEQEVVSLEPLMESLDSGEKVFDEEVRRTLLSSLTKLQQATREMLLEHTITVAKLRSDDSRAMLHLYAVVLACIVLIMLAGSALVVLLIREARGHTLKAELLEAQSQALREAVQQAEAASRAKSDFMAMVSHEMRTPLSGVIGMTDLIKDEPLSEEGRHYVESLEASAKGLHTVINDVLDYTRIEAGHMGIEDVPFNLVQMLNQLAQGYRIGSNDKVQFLMRLAPRLPECVKGDEHRLRQVLMNLLDNAFKFTDQGFVMLRVTQVDARGISFVVYDTGCGIGEQDLGHIFEPFQQVDSVMTRRHEGAGLGLAIARRLVQAMGGELLVDSQLGSGSRFWFELPLVSCEEECRAAEEEVHTDLPAPHHVLVVEDNAANRQLMAAMLSRLGQSSELVSSGEQALAVLSERSFDMVFMDLQMSGMDGIETASRWRMQESQDHAQGTTVPMIAVTANILPEHRQASVEAGMDDMISKPFTRKELSRVLQRYPSHVYARLTAGSVLPEVSQEGQCHEREEGEEISAMTLNELRSMMSADALQRMVHDYLAHYPVRLARMRVAIEDGDCKALGEEAKRLNNASATLGCAAIMRAAMKLKRLAADGESAEQLTAEVDELERYEGRVREAWRKAGLLESSRPV</sequence>
<dbReference type="InterPro" id="IPR003661">
    <property type="entry name" value="HisK_dim/P_dom"/>
</dbReference>
<evidence type="ECO:0000256" key="6">
    <source>
        <dbReference type="ARBA" id="ARBA00022679"/>
    </source>
</evidence>
<dbReference type="PRINTS" id="PR00344">
    <property type="entry name" value="BCTRLSENSOR"/>
</dbReference>
<dbReference type="Pfam" id="PF00512">
    <property type="entry name" value="HisKA"/>
    <property type="match status" value="1"/>
</dbReference>
<dbReference type="PANTHER" id="PTHR45339">
    <property type="entry name" value="HYBRID SIGNAL TRANSDUCTION HISTIDINE KINASE J"/>
    <property type="match status" value="1"/>
</dbReference>
<dbReference type="CDD" id="cd00082">
    <property type="entry name" value="HisKA"/>
    <property type="match status" value="1"/>
</dbReference>
<evidence type="ECO:0000256" key="14">
    <source>
        <dbReference type="PROSITE-ProRule" id="PRU00169"/>
    </source>
</evidence>
<evidence type="ECO:0000256" key="8">
    <source>
        <dbReference type="ARBA" id="ARBA00022741"/>
    </source>
</evidence>
<dbReference type="GO" id="GO:0005886">
    <property type="term" value="C:plasma membrane"/>
    <property type="evidence" value="ECO:0007669"/>
    <property type="project" value="UniProtKB-SubCell"/>
</dbReference>
<dbReference type="SUPFAM" id="SSF47226">
    <property type="entry name" value="Histidine-containing phosphotransfer domain, HPT domain"/>
    <property type="match status" value="1"/>
</dbReference>
<dbReference type="InterPro" id="IPR036641">
    <property type="entry name" value="HPT_dom_sf"/>
</dbReference>
<evidence type="ECO:0000256" key="11">
    <source>
        <dbReference type="ARBA" id="ARBA00022989"/>
    </source>
</evidence>
<keyword evidence="8" id="KW-0547">Nucleotide-binding</keyword>
<keyword evidence="5 14" id="KW-0597">Phosphoprotein</keyword>
<keyword evidence="13 15" id="KW-0472">Membrane</keyword>
<keyword evidence="9" id="KW-0418">Kinase</keyword>
<dbReference type="SMART" id="SM00387">
    <property type="entry name" value="HATPase_c"/>
    <property type="match status" value="1"/>
</dbReference>
<dbReference type="CDD" id="cd16922">
    <property type="entry name" value="HATPase_EvgS-ArcB-TorS-like"/>
    <property type="match status" value="1"/>
</dbReference>
<dbReference type="Gene3D" id="3.40.50.2300">
    <property type="match status" value="1"/>
</dbReference>
<dbReference type="RefSeq" id="WP_187775002.1">
    <property type="nucleotide sequence ID" value="NZ_CP038437.2"/>
</dbReference>
<evidence type="ECO:0000259" key="17">
    <source>
        <dbReference type="PROSITE" id="PS50110"/>
    </source>
</evidence>
<dbReference type="GO" id="GO:0000155">
    <property type="term" value="F:phosphorelay sensor kinase activity"/>
    <property type="evidence" value="ECO:0007669"/>
    <property type="project" value="InterPro"/>
</dbReference>
<protein>
    <recommendedName>
        <fullName evidence="3">histidine kinase</fullName>
        <ecNumber evidence="3">2.7.13.3</ecNumber>
    </recommendedName>
</protein>
<evidence type="ECO:0000256" key="13">
    <source>
        <dbReference type="ARBA" id="ARBA00023136"/>
    </source>
</evidence>
<dbReference type="PROSITE" id="PS50109">
    <property type="entry name" value="HIS_KIN"/>
    <property type="match status" value="1"/>
</dbReference>
<dbReference type="InterPro" id="IPR011006">
    <property type="entry name" value="CheY-like_superfamily"/>
</dbReference>
<evidence type="ECO:0000256" key="15">
    <source>
        <dbReference type="SAM" id="Phobius"/>
    </source>
</evidence>
<evidence type="ECO:0000256" key="9">
    <source>
        <dbReference type="ARBA" id="ARBA00022777"/>
    </source>
</evidence>
<feature type="domain" description="Response regulatory" evidence="17">
    <location>
        <begin position="474"/>
        <end position="595"/>
    </location>
</feature>
<name>A0A856QRB1_9GAMM</name>
<evidence type="ECO:0000256" key="10">
    <source>
        <dbReference type="ARBA" id="ARBA00022840"/>
    </source>
</evidence>
<dbReference type="CDD" id="cd17546">
    <property type="entry name" value="REC_hyHK_CKI1_RcsC-like"/>
    <property type="match status" value="1"/>
</dbReference>
<evidence type="ECO:0000256" key="1">
    <source>
        <dbReference type="ARBA" id="ARBA00000085"/>
    </source>
</evidence>
<dbReference type="InterPro" id="IPR005467">
    <property type="entry name" value="His_kinase_dom"/>
</dbReference>
<keyword evidence="19" id="KW-1185">Reference proteome</keyword>
<dbReference type="Gene3D" id="1.10.287.130">
    <property type="match status" value="1"/>
</dbReference>
<accession>A0A856QRB1</accession>
<dbReference type="EMBL" id="CP038437">
    <property type="protein sequence ID" value="QEM82518.2"/>
    <property type="molecule type" value="Genomic_DNA"/>
</dbReference>
<keyword evidence="7 15" id="KW-0812">Transmembrane</keyword>
<organism evidence="18 19">
    <name type="scientific">Halomonas binhaiensis</name>
    <dbReference type="NCBI Taxonomy" id="2562282"/>
    <lineage>
        <taxon>Bacteria</taxon>
        <taxon>Pseudomonadati</taxon>
        <taxon>Pseudomonadota</taxon>
        <taxon>Gammaproteobacteria</taxon>
        <taxon>Oceanospirillales</taxon>
        <taxon>Halomonadaceae</taxon>
        <taxon>Halomonas</taxon>
    </lineage>
</organism>
<dbReference type="InterPro" id="IPR004358">
    <property type="entry name" value="Sig_transdc_His_kin-like_C"/>
</dbReference>
<dbReference type="Pfam" id="PF00072">
    <property type="entry name" value="Response_reg"/>
    <property type="match status" value="1"/>
</dbReference>
<comment type="subcellular location">
    <subcellularLocation>
        <location evidence="2">Cell membrane</location>
        <topology evidence="2">Multi-pass membrane protein</topology>
    </subcellularLocation>
</comment>
<dbReference type="Pfam" id="PF02518">
    <property type="entry name" value="HATPase_c"/>
    <property type="match status" value="1"/>
</dbReference>
<dbReference type="InterPro" id="IPR036097">
    <property type="entry name" value="HisK_dim/P_sf"/>
</dbReference>
<evidence type="ECO:0000259" key="16">
    <source>
        <dbReference type="PROSITE" id="PS50109"/>
    </source>
</evidence>
<dbReference type="PANTHER" id="PTHR45339:SF1">
    <property type="entry name" value="HYBRID SIGNAL TRANSDUCTION HISTIDINE KINASE J"/>
    <property type="match status" value="1"/>
</dbReference>
<evidence type="ECO:0000256" key="5">
    <source>
        <dbReference type="ARBA" id="ARBA00022553"/>
    </source>
</evidence>
<dbReference type="InterPro" id="IPR001789">
    <property type="entry name" value="Sig_transdc_resp-reg_receiver"/>
</dbReference>
<evidence type="ECO:0000313" key="19">
    <source>
        <dbReference type="Proteomes" id="UP000324285"/>
    </source>
</evidence>
<comment type="catalytic activity">
    <reaction evidence="1">
        <text>ATP + protein L-histidine = ADP + protein N-phospho-L-histidine.</text>
        <dbReference type="EC" id="2.7.13.3"/>
    </reaction>
</comment>
<feature type="transmembrane region" description="Helical" evidence="15">
    <location>
        <begin position="12"/>
        <end position="30"/>
    </location>
</feature>
<dbReference type="GO" id="GO:0005524">
    <property type="term" value="F:ATP binding"/>
    <property type="evidence" value="ECO:0007669"/>
    <property type="project" value="UniProtKB-KW"/>
</dbReference>
<feature type="domain" description="Histidine kinase" evidence="16">
    <location>
        <begin position="237"/>
        <end position="453"/>
    </location>
</feature>
<feature type="transmembrane region" description="Helical" evidence="15">
    <location>
        <begin position="172"/>
        <end position="197"/>
    </location>
</feature>
<dbReference type="InterPro" id="IPR036890">
    <property type="entry name" value="HATPase_C_sf"/>
</dbReference>
<dbReference type="Proteomes" id="UP000324285">
    <property type="component" value="Chromosome"/>
</dbReference>
<gene>
    <name evidence="18" type="ORF">E4T21_13900</name>
</gene>
<evidence type="ECO:0000256" key="12">
    <source>
        <dbReference type="ARBA" id="ARBA00023012"/>
    </source>
</evidence>
<dbReference type="InterPro" id="IPR003594">
    <property type="entry name" value="HATPase_dom"/>
</dbReference>
<keyword evidence="6" id="KW-0808">Transferase</keyword>
<dbReference type="Gene3D" id="1.20.120.160">
    <property type="entry name" value="HPT domain"/>
    <property type="match status" value="1"/>
</dbReference>
<dbReference type="SMART" id="SM00448">
    <property type="entry name" value="REC"/>
    <property type="match status" value="1"/>
</dbReference>
<evidence type="ECO:0000256" key="4">
    <source>
        <dbReference type="ARBA" id="ARBA00022475"/>
    </source>
</evidence>
<feature type="modified residue" description="4-aspartylphosphate" evidence="14">
    <location>
        <position position="523"/>
    </location>
</feature>
<keyword evidence="12" id="KW-0902">Two-component regulatory system</keyword>
<dbReference type="AlphaFoldDB" id="A0A856QRB1"/>
<dbReference type="SUPFAM" id="SSF52172">
    <property type="entry name" value="CheY-like"/>
    <property type="match status" value="1"/>
</dbReference>
<evidence type="ECO:0000256" key="2">
    <source>
        <dbReference type="ARBA" id="ARBA00004651"/>
    </source>
</evidence>
<dbReference type="FunFam" id="1.10.287.130:FF:000004">
    <property type="entry name" value="Ethylene receptor 1"/>
    <property type="match status" value="1"/>
</dbReference>
<dbReference type="FunFam" id="3.30.565.10:FF:000010">
    <property type="entry name" value="Sensor histidine kinase RcsC"/>
    <property type="match status" value="1"/>
</dbReference>
<dbReference type="EC" id="2.7.13.3" evidence="3"/>
<dbReference type="SUPFAM" id="SSF47384">
    <property type="entry name" value="Homodimeric domain of signal transducing histidine kinase"/>
    <property type="match status" value="1"/>
</dbReference>
<keyword evidence="10" id="KW-0067">ATP-binding</keyword>
<proteinExistence type="predicted"/>
<keyword evidence="4" id="KW-1003">Cell membrane</keyword>
<dbReference type="SUPFAM" id="SSF55874">
    <property type="entry name" value="ATPase domain of HSP90 chaperone/DNA topoisomerase II/histidine kinase"/>
    <property type="match status" value="1"/>
</dbReference>
<dbReference type="SMART" id="SM00388">
    <property type="entry name" value="HisKA"/>
    <property type="match status" value="1"/>
</dbReference>
<dbReference type="Gene3D" id="3.30.565.10">
    <property type="entry name" value="Histidine kinase-like ATPase, C-terminal domain"/>
    <property type="match status" value="1"/>
</dbReference>
<evidence type="ECO:0000256" key="7">
    <source>
        <dbReference type="ARBA" id="ARBA00022692"/>
    </source>
</evidence>
<reference evidence="18" key="1">
    <citation type="submission" date="2021-02" db="EMBL/GenBank/DDBJ databases">
        <title>Strain Y2R2, a novel species of the genus Halomonas.</title>
        <authorList>
            <person name="Huang H."/>
        </authorList>
    </citation>
    <scope>NUCLEOTIDE SEQUENCE</scope>
    <source>
        <strain evidence="18">Y2R2</strain>
    </source>
</reference>
<evidence type="ECO:0000313" key="18">
    <source>
        <dbReference type="EMBL" id="QEM82518.2"/>
    </source>
</evidence>
<keyword evidence="11 15" id="KW-1133">Transmembrane helix</keyword>
<dbReference type="PROSITE" id="PS50110">
    <property type="entry name" value="RESPONSE_REGULATORY"/>
    <property type="match status" value="1"/>
</dbReference>